<dbReference type="Proteomes" id="UP000028252">
    <property type="component" value="Unassembled WGS sequence"/>
</dbReference>
<protein>
    <submittedName>
        <fullName evidence="6">Putative exported protein</fullName>
    </submittedName>
</protein>
<dbReference type="STRING" id="1232683.ADIMK_4155"/>
<organism evidence="6 7">
    <name type="scientific">Marinobacterium lacunae</name>
    <dbReference type="NCBI Taxonomy" id="1232683"/>
    <lineage>
        <taxon>Bacteria</taxon>
        <taxon>Pseudomonadati</taxon>
        <taxon>Pseudomonadota</taxon>
        <taxon>Gammaproteobacteria</taxon>
        <taxon>Oceanospirillales</taxon>
        <taxon>Oceanospirillaceae</taxon>
        <taxon>Marinobacterium</taxon>
    </lineage>
</organism>
<proteinExistence type="predicted"/>
<dbReference type="eggNOG" id="COG2911">
    <property type="taxonomic scope" value="Bacteria"/>
</dbReference>
<evidence type="ECO:0000256" key="3">
    <source>
        <dbReference type="ARBA" id="ARBA00022989"/>
    </source>
</evidence>
<keyword evidence="7" id="KW-1185">Reference proteome</keyword>
<name>A0A081FT43_9GAMM</name>
<evidence type="ECO:0000256" key="1">
    <source>
        <dbReference type="ARBA" id="ARBA00004167"/>
    </source>
</evidence>
<dbReference type="AlphaFoldDB" id="A0A081FT43"/>
<dbReference type="PANTHER" id="PTHR36985">
    <property type="entry name" value="TRANSLOCATION AND ASSEMBLY MODULE SUBUNIT TAMB"/>
    <property type="match status" value="1"/>
</dbReference>
<keyword evidence="2" id="KW-0812">Transmembrane</keyword>
<keyword evidence="3" id="KW-1133">Transmembrane helix</keyword>
<evidence type="ECO:0000256" key="4">
    <source>
        <dbReference type="ARBA" id="ARBA00023136"/>
    </source>
</evidence>
<evidence type="ECO:0000256" key="2">
    <source>
        <dbReference type="ARBA" id="ARBA00022692"/>
    </source>
</evidence>
<gene>
    <name evidence="6" type="ORF">ADIMK_4155</name>
</gene>
<evidence type="ECO:0000313" key="6">
    <source>
        <dbReference type="EMBL" id="KEA61698.1"/>
    </source>
</evidence>
<dbReference type="EMBL" id="JMQN01000063">
    <property type="protein sequence ID" value="KEA61698.1"/>
    <property type="molecule type" value="Genomic_DNA"/>
</dbReference>
<dbReference type="InterPro" id="IPR007452">
    <property type="entry name" value="TamB_C"/>
</dbReference>
<dbReference type="PANTHER" id="PTHR36985:SF1">
    <property type="entry name" value="TRANSLOCATION AND ASSEMBLY MODULE SUBUNIT TAMB"/>
    <property type="match status" value="1"/>
</dbReference>
<feature type="domain" description="Translocation and assembly module TamB C-terminal" evidence="5">
    <location>
        <begin position="938"/>
        <end position="1270"/>
    </location>
</feature>
<dbReference type="Pfam" id="PF04357">
    <property type="entry name" value="TamB"/>
    <property type="match status" value="1"/>
</dbReference>
<dbReference type="GO" id="GO:0009306">
    <property type="term" value="P:protein secretion"/>
    <property type="evidence" value="ECO:0007669"/>
    <property type="project" value="InterPro"/>
</dbReference>
<dbReference type="PATRIC" id="fig|1232683.4.peg.4086"/>
<sequence>MFKRYLRYALLVLLVLLLLILSVLGWSVATESGTRWLAGRAIAYAPGSLRIETVSGRLIDQMQLTGIHYQAGDLAIDGESLLLEWDASGLLSGELLIRQLVIGPVDLHLPKPTDEAVQTEGSDGIELPGQVTLPLGVEIRDLRLARVRVFSADNDKPETLVDNAELILSARGESVELERLSVQSPMADLSVNGRADLRDDYPLGVDTQWVLRVPRGGVDDGAVMNVSGKGRISGDLKALVIEQQVQGAVTASLKGQLEQVLSAQPQWQAELAVSQVEISQILTDPTQEMQALDPEARITAKGDLSSAEVELSLFATLPELKRTQLDLGLSASTQRIEIERLTLTPEQGEARLEGVGRIDDPLGARTLKAKLSWQALRYPLVDTALVRSAKGELSLDGSLDDYRLTLTTGLNGPDFPPIELNLQAQGSLEGIRLEPLHAETLGGKVDIEGNIGWQSQLDWNLNLSADQLDPGQFWPQLPGSVSTQLHSSGQLAEQLEAELQIKRLDGNLQSQPLKGGGVARMMGPVVRLDQLNLEWGGTQLTASGEIAEQMALQWTLNVADLGRLLPGSQGRIKGAGRLSGARALPSVDADIDVAGLRVEGAQLDRLDGRVRFDPNWRQPADIHIEAKGIEAGGQQIQSAVLNIDGTDKALNIALDAQAKGLADLALRADGRLQTDLQKTPVNWQWAGRITRLDIDNPHAGHWGLKSAATIAASPKGYELSRLCLIPQAIEGAACLEGRSQGADTEARLDVQSLSLALLEPFIPDPTRISGIVNAEARFSARGQRRQYEAQVLLPSAGLSLPDSDLNLTLDRSRVTVSGDEKSAQAKIDLRLDPFDGVVRGQLDVSDLSGAQRLRGGIEARLEQLRPLSLLVPTLQIQQGTANAQLKVAGTLAEPDITGQLSVAEGDIEVPSAGIRVTNIQLKVEDDPQHPGQMRVNAQARSGEGELAVKGRVQPAEQLAELQISGAGFEAVNTAQVQVLVSPDLQLALSPARIKVRGDLTIPEALIQTPKIEQSAVSASPDLVVQDATGAQAARGPELDVDLRVEFGDAVRVDAFGFDGRLAGALNLQQQGQGLARGTGSVGVVSGQYRLYGQDLNISRGNVVFTGGPLSNPGLDLRVEREVDDVVVGALVSGTLRKPDLRLTSSPAMPDNRILSYLVLGRAPDSASAGEQQMLMKLALSLGAKGGTSITEKIGQSLNVDEIGFASGETADETSFYIGKYLSPDLYIKYGLGLINPVNTFLMRYQLSKRLSLETETSSEGSGGDLIYSFER</sequence>
<reference evidence="6 7" key="1">
    <citation type="submission" date="2014-04" db="EMBL/GenBank/DDBJ databases">
        <title>Marinobacterium kochiensis sp. nov., isolated from sediment sample collected from Kochi backwaters in Kerala, India.</title>
        <authorList>
            <person name="Singh A."/>
            <person name="Pinnaka A.K."/>
        </authorList>
    </citation>
    <scope>NUCLEOTIDE SEQUENCE [LARGE SCALE GENOMIC DNA]</scope>
    <source>
        <strain evidence="6 7">AK27</strain>
    </source>
</reference>
<comment type="caution">
    <text evidence="6">The sequence shown here is derived from an EMBL/GenBank/DDBJ whole genome shotgun (WGS) entry which is preliminary data.</text>
</comment>
<accession>A0A081FT43</accession>
<dbReference type="GO" id="GO:0097347">
    <property type="term" value="C:TAM protein secretion complex"/>
    <property type="evidence" value="ECO:0007669"/>
    <property type="project" value="TreeGrafter"/>
</dbReference>
<comment type="subcellular location">
    <subcellularLocation>
        <location evidence="1">Membrane</location>
        <topology evidence="1">Single-pass membrane protein</topology>
    </subcellularLocation>
</comment>
<keyword evidence="4" id="KW-0472">Membrane</keyword>
<dbReference type="GO" id="GO:0005886">
    <property type="term" value="C:plasma membrane"/>
    <property type="evidence" value="ECO:0007669"/>
    <property type="project" value="InterPro"/>
</dbReference>
<evidence type="ECO:0000259" key="5">
    <source>
        <dbReference type="Pfam" id="PF04357"/>
    </source>
</evidence>
<evidence type="ECO:0000313" key="7">
    <source>
        <dbReference type="Proteomes" id="UP000028252"/>
    </source>
</evidence>